<evidence type="ECO:0000256" key="2">
    <source>
        <dbReference type="ARBA" id="ARBA00022801"/>
    </source>
</evidence>
<evidence type="ECO:0000313" key="5">
    <source>
        <dbReference type="Proteomes" id="UP001142055"/>
    </source>
</evidence>
<dbReference type="Gene3D" id="3.40.1490.10">
    <property type="entry name" value="Bit1"/>
    <property type="match status" value="1"/>
</dbReference>
<dbReference type="GO" id="GO:0004045">
    <property type="term" value="F:peptidyl-tRNA hydrolase activity"/>
    <property type="evidence" value="ECO:0007669"/>
    <property type="project" value="UniProtKB-EC"/>
</dbReference>
<dbReference type="OMA" id="AIIAQCC"/>
<evidence type="ECO:0000256" key="1">
    <source>
        <dbReference type="ARBA" id="ARBA00013260"/>
    </source>
</evidence>
<keyword evidence="2" id="KW-0378">Hydrolase</keyword>
<dbReference type="InterPro" id="IPR023476">
    <property type="entry name" value="Pep_tRNA_hydro_II_dom_sf"/>
</dbReference>
<dbReference type="EMBL" id="JAPWDV010000001">
    <property type="protein sequence ID" value="KAJ6223619.1"/>
    <property type="molecule type" value="Genomic_DNA"/>
</dbReference>
<comment type="caution">
    <text evidence="4">The sequence shown here is derived from an EMBL/GenBank/DDBJ whole genome shotgun (WGS) entry which is preliminary data.</text>
</comment>
<dbReference type="AlphaFoldDB" id="A0A9Q0MDB9"/>
<dbReference type="Pfam" id="PF01981">
    <property type="entry name" value="PTH2"/>
    <property type="match status" value="1"/>
</dbReference>
<sequence>MFLSRLLMAASSTITSTSTNNLVQYVIVRGDLKWPTGALIGQGCHASVAAIFNQINDPRTNDYLKDLDHMTKVVLKAESEQQIIDASTKLEENGIKYYIWREQPENIITALATIPHERETLKPLLSNFKLFR</sequence>
<gene>
    <name evidence="4" type="ORF">RDWZM_002164</name>
</gene>
<accession>A0A9Q0MDB9</accession>
<dbReference type="InterPro" id="IPR042237">
    <property type="entry name" value="PTRHD1"/>
</dbReference>
<evidence type="ECO:0000313" key="4">
    <source>
        <dbReference type="EMBL" id="KAJ6223619.1"/>
    </source>
</evidence>
<dbReference type="Proteomes" id="UP001142055">
    <property type="component" value="Chromosome 1"/>
</dbReference>
<comment type="catalytic activity">
    <reaction evidence="3">
        <text>an N-acyl-L-alpha-aminoacyl-tRNA + H2O = an N-acyl-L-amino acid + a tRNA + H(+)</text>
        <dbReference type="Rhea" id="RHEA:54448"/>
        <dbReference type="Rhea" id="RHEA-COMP:10123"/>
        <dbReference type="Rhea" id="RHEA-COMP:13883"/>
        <dbReference type="ChEBI" id="CHEBI:15377"/>
        <dbReference type="ChEBI" id="CHEBI:15378"/>
        <dbReference type="ChEBI" id="CHEBI:59874"/>
        <dbReference type="ChEBI" id="CHEBI:78442"/>
        <dbReference type="ChEBI" id="CHEBI:138191"/>
        <dbReference type="EC" id="3.1.1.29"/>
    </reaction>
</comment>
<proteinExistence type="predicted"/>
<dbReference type="PANTHER" id="PTHR46194:SF1">
    <property type="entry name" value="PEPTIDYL-TRNA HYDROLASE PTRHD1-RELATED"/>
    <property type="match status" value="1"/>
</dbReference>
<dbReference type="PANTHER" id="PTHR46194">
    <property type="entry name" value="PEPTIDYL-TRNA HYDROLASE PTRHD1-RELATED"/>
    <property type="match status" value="1"/>
</dbReference>
<organism evidence="4 5">
    <name type="scientific">Blomia tropicalis</name>
    <name type="common">Mite</name>
    <dbReference type="NCBI Taxonomy" id="40697"/>
    <lineage>
        <taxon>Eukaryota</taxon>
        <taxon>Metazoa</taxon>
        <taxon>Ecdysozoa</taxon>
        <taxon>Arthropoda</taxon>
        <taxon>Chelicerata</taxon>
        <taxon>Arachnida</taxon>
        <taxon>Acari</taxon>
        <taxon>Acariformes</taxon>
        <taxon>Sarcoptiformes</taxon>
        <taxon>Astigmata</taxon>
        <taxon>Glycyphagoidea</taxon>
        <taxon>Echimyopodidae</taxon>
        <taxon>Blomia</taxon>
    </lineage>
</organism>
<dbReference type="EC" id="3.1.1.29" evidence="1"/>
<dbReference type="SUPFAM" id="SSF102462">
    <property type="entry name" value="Peptidyl-tRNA hydrolase II"/>
    <property type="match status" value="1"/>
</dbReference>
<evidence type="ECO:0000256" key="3">
    <source>
        <dbReference type="ARBA" id="ARBA00048707"/>
    </source>
</evidence>
<protein>
    <recommendedName>
        <fullName evidence="1">peptidyl-tRNA hydrolase</fullName>
        <ecNumber evidence="1">3.1.1.29</ecNumber>
    </recommendedName>
</protein>
<name>A0A9Q0MDB9_BLOTA</name>
<reference evidence="4" key="1">
    <citation type="submission" date="2022-12" db="EMBL/GenBank/DDBJ databases">
        <title>Genome assemblies of Blomia tropicalis.</title>
        <authorList>
            <person name="Cui Y."/>
        </authorList>
    </citation>
    <scope>NUCLEOTIDE SEQUENCE</scope>
    <source>
        <tissue evidence="4">Adult mites</tissue>
    </source>
</reference>
<keyword evidence="5" id="KW-1185">Reference proteome</keyword>
<dbReference type="InterPro" id="IPR002833">
    <property type="entry name" value="PTH2"/>
</dbReference>